<evidence type="ECO:0000256" key="8">
    <source>
        <dbReference type="HAMAP-Rule" id="MF_01023"/>
    </source>
</evidence>
<dbReference type="SUPFAM" id="SSF53383">
    <property type="entry name" value="PLP-dependent transferases"/>
    <property type="match status" value="1"/>
</dbReference>
<keyword evidence="5 8" id="KW-0808">Transferase</keyword>
<comment type="catalytic activity">
    <reaction evidence="7 8">
        <text>L-histidinol phosphate + 2-oxoglutarate = 3-(imidazol-4-yl)-2-oxopropyl phosphate + L-glutamate</text>
        <dbReference type="Rhea" id="RHEA:23744"/>
        <dbReference type="ChEBI" id="CHEBI:16810"/>
        <dbReference type="ChEBI" id="CHEBI:29985"/>
        <dbReference type="ChEBI" id="CHEBI:57766"/>
        <dbReference type="ChEBI" id="CHEBI:57980"/>
        <dbReference type="EC" id="2.6.1.9"/>
    </reaction>
</comment>
<gene>
    <name evidence="10" type="primary">hisC_1</name>
    <name evidence="8" type="synonym">hisC</name>
    <name evidence="10" type="ORF">CLOSAC_11430</name>
</gene>
<dbReference type="UniPathway" id="UPA00031">
    <property type="reaction ID" value="UER00012"/>
</dbReference>
<dbReference type="InterPro" id="IPR015422">
    <property type="entry name" value="PyrdxlP-dep_Trfase_small"/>
</dbReference>
<dbReference type="EMBL" id="LZYZ01000002">
    <property type="protein sequence ID" value="OOM14270.1"/>
    <property type="molecule type" value="Genomic_DNA"/>
</dbReference>
<dbReference type="NCBIfam" id="TIGR01141">
    <property type="entry name" value="hisC"/>
    <property type="match status" value="1"/>
</dbReference>
<comment type="pathway">
    <text evidence="2 8">Amino-acid biosynthesis; L-histidine biosynthesis; L-histidine from 5-phospho-alpha-D-ribose 1-diphosphate: step 7/9.</text>
</comment>
<accession>A0A1S8NCW1</accession>
<protein>
    <recommendedName>
        <fullName evidence="8">Histidinol-phosphate aminotransferase</fullName>
        <ecNumber evidence="8">2.6.1.9</ecNumber>
    </recommendedName>
    <alternativeName>
        <fullName evidence="8">Imidazole acetol-phosphate transaminase</fullName>
    </alternativeName>
</protein>
<dbReference type="PANTHER" id="PTHR43643">
    <property type="entry name" value="HISTIDINOL-PHOSPHATE AMINOTRANSFERASE 2"/>
    <property type="match status" value="1"/>
</dbReference>
<dbReference type="Gene3D" id="3.90.1150.10">
    <property type="entry name" value="Aspartate Aminotransferase, domain 1"/>
    <property type="match status" value="1"/>
</dbReference>
<dbReference type="AlphaFoldDB" id="A0A1S8NCW1"/>
<evidence type="ECO:0000313" key="10">
    <source>
        <dbReference type="EMBL" id="OOM14270.1"/>
    </source>
</evidence>
<feature type="domain" description="Aminotransferase class I/classII large" evidence="9">
    <location>
        <begin position="25"/>
        <end position="347"/>
    </location>
</feature>
<keyword evidence="8" id="KW-0368">Histidine biosynthesis</keyword>
<dbReference type="Proteomes" id="UP000191154">
    <property type="component" value="Unassembled WGS sequence"/>
</dbReference>
<evidence type="ECO:0000313" key="11">
    <source>
        <dbReference type="Proteomes" id="UP000191154"/>
    </source>
</evidence>
<evidence type="ECO:0000256" key="3">
    <source>
        <dbReference type="ARBA" id="ARBA00011738"/>
    </source>
</evidence>
<dbReference type="InterPro" id="IPR050106">
    <property type="entry name" value="HistidinolP_aminotransfase"/>
</dbReference>
<dbReference type="RefSeq" id="WP_077864544.1">
    <property type="nucleotide sequence ID" value="NZ_LZYZ01000002.1"/>
</dbReference>
<dbReference type="PANTHER" id="PTHR43643:SF3">
    <property type="entry name" value="HISTIDINOL-PHOSPHATE AMINOTRANSFERASE"/>
    <property type="match status" value="1"/>
</dbReference>
<comment type="cofactor">
    <cofactor evidence="1 8">
        <name>pyridoxal 5'-phosphate</name>
        <dbReference type="ChEBI" id="CHEBI:597326"/>
    </cofactor>
</comment>
<dbReference type="GO" id="GO:0004400">
    <property type="term" value="F:histidinol-phosphate transaminase activity"/>
    <property type="evidence" value="ECO:0007669"/>
    <property type="project" value="UniProtKB-UniRule"/>
</dbReference>
<keyword evidence="8" id="KW-0028">Amino-acid biosynthesis</keyword>
<dbReference type="PROSITE" id="PS00599">
    <property type="entry name" value="AA_TRANSFER_CLASS_2"/>
    <property type="match status" value="1"/>
</dbReference>
<evidence type="ECO:0000259" key="9">
    <source>
        <dbReference type="Pfam" id="PF00155"/>
    </source>
</evidence>
<name>A0A1S8NCW1_CLOSA</name>
<dbReference type="GO" id="GO:0000105">
    <property type="term" value="P:L-histidine biosynthetic process"/>
    <property type="evidence" value="ECO:0007669"/>
    <property type="project" value="UniProtKB-UniRule"/>
</dbReference>
<comment type="subunit">
    <text evidence="3 8">Homodimer.</text>
</comment>
<sequence length="354" mass="40587">MSKYWNETVNNIEPYIPGEQPKDKKYIKLNTNENPYPPSKKAIEAMENAINDDLKLYPDPTCSELISEIAVKYGVDEDEVFVGNGSDEVLAFSFMTFFSREKKILFPDISYTFYKVYSELFKLNYELVELDDDFNIPLDEFKKPNGGIIIPNPNAPTGKYIDTENLRNLIEVNKESVVIIDEAYVDFGGESMIKFIKDYQNLLVVQTLSKSRSLAGMRVGFALGHSDLIEGLNRIKNSMNSYTIDRVALAGAKAAINDNEYFNEITKKIINTRENSTRQLRELGFKVLESKANFIFVTHEKANGKFLYESLKDNGILVRYFNKDRIDNYLRITIGTDNEMNVLIDKIKTILENL</sequence>
<dbReference type="InterPro" id="IPR004839">
    <property type="entry name" value="Aminotransferase_I/II_large"/>
</dbReference>
<organism evidence="10 11">
    <name type="scientific">Clostridium saccharobutylicum</name>
    <dbReference type="NCBI Taxonomy" id="169679"/>
    <lineage>
        <taxon>Bacteria</taxon>
        <taxon>Bacillati</taxon>
        <taxon>Bacillota</taxon>
        <taxon>Clostridia</taxon>
        <taxon>Eubacteriales</taxon>
        <taxon>Clostridiaceae</taxon>
        <taxon>Clostridium</taxon>
    </lineage>
</organism>
<evidence type="ECO:0000256" key="1">
    <source>
        <dbReference type="ARBA" id="ARBA00001933"/>
    </source>
</evidence>
<comment type="caution">
    <text evidence="10">The sequence shown here is derived from an EMBL/GenBank/DDBJ whole genome shotgun (WGS) entry which is preliminary data.</text>
</comment>
<dbReference type="Pfam" id="PF00155">
    <property type="entry name" value="Aminotran_1_2"/>
    <property type="match status" value="1"/>
</dbReference>
<dbReference type="STRING" id="169679.CSACC_17420"/>
<reference evidence="10 11" key="1">
    <citation type="submission" date="2016-05" db="EMBL/GenBank/DDBJ databases">
        <title>Microbial solvent formation.</title>
        <authorList>
            <person name="Poehlein A."/>
            <person name="Montoya Solano J.D."/>
            <person name="Flitsch S."/>
            <person name="Krabben P."/>
            <person name="Duerre P."/>
            <person name="Daniel R."/>
        </authorList>
    </citation>
    <scope>NUCLEOTIDE SEQUENCE [LARGE SCALE GENOMIC DNA]</scope>
    <source>
        <strain evidence="10 11">L1-8</strain>
    </source>
</reference>
<dbReference type="HAMAP" id="MF_01023">
    <property type="entry name" value="HisC_aminotrans_2"/>
    <property type="match status" value="1"/>
</dbReference>
<dbReference type="EC" id="2.6.1.9" evidence="8"/>
<dbReference type="InterPro" id="IPR015424">
    <property type="entry name" value="PyrdxlP-dep_Trfase"/>
</dbReference>
<dbReference type="InterPro" id="IPR001917">
    <property type="entry name" value="Aminotrans_II_pyridoxalP_BS"/>
</dbReference>
<evidence type="ECO:0000256" key="6">
    <source>
        <dbReference type="ARBA" id="ARBA00022898"/>
    </source>
</evidence>
<dbReference type="InterPro" id="IPR005861">
    <property type="entry name" value="HisP_aminotrans"/>
</dbReference>
<evidence type="ECO:0000256" key="7">
    <source>
        <dbReference type="ARBA" id="ARBA00047481"/>
    </source>
</evidence>
<evidence type="ECO:0000256" key="4">
    <source>
        <dbReference type="ARBA" id="ARBA00022576"/>
    </source>
</evidence>
<keyword evidence="6 8" id="KW-0663">Pyridoxal phosphate</keyword>
<dbReference type="InterPro" id="IPR015421">
    <property type="entry name" value="PyrdxlP-dep_Trfase_major"/>
</dbReference>
<feature type="modified residue" description="N6-(pyridoxal phosphate)lysine" evidence="8">
    <location>
        <position position="210"/>
    </location>
</feature>
<dbReference type="Gene3D" id="3.40.640.10">
    <property type="entry name" value="Type I PLP-dependent aspartate aminotransferase-like (Major domain)"/>
    <property type="match status" value="1"/>
</dbReference>
<dbReference type="GO" id="GO:0030170">
    <property type="term" value="F:pyridoxal phosphate binding"/>
    <property type="evidence" value="ECO:0007669"/>
    <property type="project" value="InterPro"/>
</dbReference>
<evidence type="ECO:0000256" key="5">
    <source>
        <dbReference type="ARBA" id="ARBA00022679"/>
    </source>
</evidence>
<evidence type="ECO:0000256" key="2">
    <source>
        <dbReference type="ARBA" id="ARBA00005011"/>
    </source>
</evidence>
<proteinExistence type="inferred from homology"/>
<dbReference type="CDD" id="cd00609">
    <property type="entry name" value="AAT_like"/>
    <property type="match status" value="1"/>
</dbReference>
<comment type="similarity">
    <text evidence="8">Belongs to the class-II pyridoxal-phosphate-dependent aminotransferase family. Histidinol-phosphate aminotransferase subfamily.</text>
</comment>
<keyword evidence="4 8" id="KW-0032">Aminotransferase</keyword>